<protein>
    <submittedName>
        <fullName evidence="2">Uncharacterized protein</fullName>
    </submittedName>
</protein>
<dbReference type="AlphaFoldDB" id="A0A414S6B2"/>
<keyword evidence="1" id="KW-0812">Transmembrane</keyword>
<keyword evidence="1" id="KW-1133">Transmembrane helix</keyword>
<sequence length="122" mass="14095">MKKDEILNASRKEHRNKDLAEMEVVYQAGSHASRVGALVCCLLSLLSSVLAHTMIYSPWVIYFSIIATQWLVRFIKMKRKSDLVLTVLFFVLSILAFVGFVSHLLEVTNYKQSREFCDFFEL</sequence>
<dbReference type="Proteomes" id="UP000284220">
    <property type="component" value="Unassembled WGS sequence"/>
</dbReference>
<accession>A0A414S6B2</accession>
<dbReference type="EMBL" id="QRHZ01000038">
    <property type="protein sequence ID" value="RHG12139.1"/>
    <property type="molecule type" value="Genomic_DNA"/>
</dbReference>
<organism evidence="2 3">
    <name type="scientific">Blautia obeum</name>
    <dbReference type="NCBI Taxonomy" id="40520"/>
    <lineage>
        <taxon>Bacteria</taxon>
        <taxon>Bacillati</taxon>
        <taxon>Bacillota</taxon>
        <taxon>Clostridia</taxon>
        <taxon>Lachnospirales</taxon>
        <taxon>Lachnospiraceae</taxon>
        <taxon>Blautia</taxon>
    </lineage>
</organism>
<gene>
    <name evidence="2" type="ORF">DW272_18395</name>
</gene>
<dbReference type="Pfam" id="PF20040">
    <property type="entry name" value="DUF6442"/>
    <property type="match status" value="1"/>
</dbReference>
<dbReference type="InterPro" id="IPR045620">
    <property type="entry name" value="DUF6442"/>
</dbReference>
<feature type="transmembrane region" description="Helical" evidence="1">
    <location>
        <begin position="35"/>
        <end position="53"/>
    </location>
</feature>
<proteinExistence type="predicted"/>
<dbReference type="RefSeq" id="WP_118198263.1">
    <property type="nucleotide sequence ID" value="NZ_JBCJBY010000023.1"/>
</dbReference>
<name>A0A414S6B2_9FIRM</name>
<reference evidence="2 3" key="1">
    <citation type="submission" date="2018-08" db="EMBL/GenBank/DDBJ databases">
        <title>A genome reference for cultivated species of the human gut microbiota.</title>
        <authorList>
            <person name="Zou Y."/>
            <person name="Xue W."/>
            <person name="Luo G."/>
        </authorList>
    </citation>
    <scope>NUCLEOTIDE SEQUENCE [LARGE SCALE GENOMIC DNA]</scope>
    <source>
        <strain evidence="2 3">AM22-9LB</strain>
    </source>
</reference>
<evidence type="ECO:0000313" key="2">
    <source>
        <dbReference type="EMBL" id="RHG12139.1"/>
    </source>
</evidence>
<comment type="caution">
    <text evidence="2">The sequence shown here is derived from an EMBL/GenBank/DDBJ whole genome shotgun (WGS) entry which is preliminary data.</text>
</comment>
<evidence type="ECO:0000313" key="3">
    <source>
        <dbReference type="Proteomes" id="UP000284220"/>
    </source>
</evidence>
<feature type="transmembrane region" description="Helical" evidence="1">
    <location>
        <begin position="83"/>
        <end position="105"/>
    </location>
</feature>
<evidence type="ECO:0000256" key="1">
    <source>
        <dbReference type="SAM" id="Phobius"/>
    </source>
</evidence>
<keyword evidence="1" id="KW-0472">Membrane</keyword>